<dbReference type="EMBL" id="MU003512">
    <property type="protein sequence ID" value="KAF2469417.1"/>
    <property type="molecule type" value="Genomic_DNA"/>
</dbReference>
<proteinExistence type="predicted"/>
<comment type="caution">
    <text evidence="1">The sequence shown here is derived from an EMBL/GenBank/DDBJ whole genome shotgun (WGS) entry which is preliminary data.</text>
</comment>
<dbReference type="Proteomes" id="UP000799755">
    <property type="component" value="Unassembled WGS sequence"/>
</dbReference>
<sequence>MVQEMDLQQDVTTFPVLEKCQLILRHIFVYAADWPRLGALLFSSFPRLTQNHKATFWATNPAQRKEAFPDWAQDRGEQLRAPHTLWRSVSEAPVDARSTMGIDLVEACCALLSIVPCRQYSVQLLSFAPQNIAPNSTVQGFCKFILLIKEGVTTLILCSSCLIPTYKPSLSLLSTRVFFKIGLKAILKYVSPTAKITQAVEFHRTDELSPSVLCFKPLRRSSLYSEGRIRCFLSFYSMSLYSKLDNFRSSRFLILFTICTAMFTDGFIYGIVAPVIPFALQDQKLVSEGKRKMTAAVLYNYQPDFFGARKCPFTQPPMFYNAICKHY</sequence>
<evidence type="ECO:0000313" key="2">
    <source>
        <dbReference type="Proteomes" id="UP000799755"/>
    </source>
</evidence>
<evidence type="ECO:0000313" key="1">
    <source>
        <dbReference type="EMBL" id="KAF2469417.1"/>
    </source>
</evidence>
<protein>
    <submittedName>
        <fullName evidence="1">Uncharacterized protein</fullName>
    </submittedName>
</protein>
<accession>A0ACB6QTK7</accession>
<reference evidence="1" key="1">
    <citation type="journal article" date="2020" name="Stud. Mycol.">
        <title>101 Dothideomycetes genomes: a test case for predicting lifestyles and emergence of pathogens.</title>
        <authorList>
            <person name="Haridas S."/>
            <person name="Albert R."/>
            <person name="Binder M."/>
            <person name="Bloem J."/>
            <person name="Labutti K."/>
            <person name="Salamov A."/>
            <person name="Andreopoulos B."/>
            <person name="Baker S."/>
            <person name="Barry K."/>
            <person name="Bills G."/>
            <person name="Bluhm B."/>
            <person name="Cannon C."/>
            <person name="Castanera R."/>
            <person name="Culley D."/>
            <person name="Daum C."/>
            <person name="Ezra D."/>
            <person name="Gonzalez J."/>
            <person name="Henrissat B."/>
            <person name="Kuo A."/>
            <person name="Liang C."/>
            <person name="Lipzen A."/>
            <person name="Lutzoni F."/>
            <person name="Magnuson J."/>
            <person name="Mondo S."/>
            <person name="Nolan M."/>
            <person name="Ohm R."/>
            <person name="Pangilinan J."/>
            <person name="Park H.-J."/>
            <person name="Ramirez L."/>
            <person name="Alfaro M."/>
            <person name="Sun H."/>
            <person name="Tritt A."/>
            <person name="Yoshinaga Y."/>
            <person name="Zwiers L.-H."/>
            <person name="Turgeon B."/>
            <person name="Goodwin S."/>
            <person name="Spatafora J."/>
            <person name="Crous P."/>
            <person name="Grigoriev I."/>
        </authorList>
    </citation>
    <scope>NUCLEOTIDE SEQUENCE</scope>
    <source>
        <strain evidence="1">ATCC 200398</strain>
    </source>
</reference>
<keyword evidence="2" id="KW-1185">Reference proteome</keyword>
<name>A0ACB6QTK7_9PLEO</name>
<organism evidence="1 2">
    <name type="scientific">Lindgomyces ingoldianus</name>
    <dbReference type="NCBI Taxonomy" id="673940"/>
    <lineage>
        <taxon>Eukaryota</taxon>
        <taxon>Fungi</taxon>
        <taxon>Dikarya</taxon>
        <taxon>Ascomycota</taxon>
        <taxon>Pezizomycotina</taxon>
        <taxon>Dothideomycetes</taxon>
        <taxon>Pleosporomycetidae</taxon>
        <taxon>Pleosporales</taxon>
        <taxon>Lindgomycetaceae</taxon>
        <taxon>Lindgomyces</taxon>
    </lineage>
</organism>
<gene>
    <name evidence="1" type="ORF">BDR25DRAFT_356647</name>
</gene>